<reference evidence="12" key="1">
    <citation type="submission" date="2019-05" db="EMBL/GenBank/DDBJ databases">
        <title>Annotation for the trematode Fasciolopsis buski.</title>
        <authorList>
            <person name="Choi Y.-J."/>
        </authorList>
    </citation>
    <scope>NUCLEOTIDE SEQUENCE</scope>
    <source>
        <strain evidence="12">HT</strain>
        <tissue evidence="12">Whole worm</tissue>
    </source>
</reference>
<evidence type="ECO:0000313" key="12">
    <source>
        <dbReference type="EMBL" id="KAA0195884.1"/>
    </source>
</evidence>
<evidence type="ECO:0000256" key="2">
    <source>
        <dbReference type="ARBA" id="ARBA00022448"/>
    </source>
</evidence>
<evidence type="ECO:0000259" key="11">
    <source>
        <dbReference type="SMART" id="SM01420"/>
    </source>
</evidence>
<evidence type="ECO:0000256" key="7">
    <source>
        <dbReference type="ARBA" id="ARBA00023065"/>
    </source>
</evidence>
<keyword evidence="4" id="KW-0677">Repeat</keyword>
<dbReference type="GO" id="GO:0005886">
    <property type="term" value="C:plasma membrane"/>
    <property type="evidence" value="ECO:0007669"/>
    <property type="project" value="TreeGrafter"/>
</dbReference>
<feature type="transmembrane region" description="Helical" evidence="10">
    <location>
        <begin position="256"/>
        <end position="279"/>
    </location>
</feature>
<keyword evidence="8 10" id="KW-0472">Membrane</keyword>
<keyword evidence="3 10" id="KW-0812">Transmembrane</keyword>
<protein>
    <submittedName>
        <fullName evidence="12">Transient receptor potential-gamma protein</fullName>
    </submittedName>
</protein>
<dbReference type="PANTHER" id="PTHR10117:SF54">
    <property type="entry name" value="TRANSIENT RECEPTOR POTENTIAL-GAMMA PROTEIN"/>
    <property type="match status" value="1"/>
</dbReference>
<feature type="transmembrane region" description="Helical" evidence="10">
    <location>
        <begin position="337"/>
        <end position="360"/>
    </location>
</feature>
<dbReference type="GO" id="GO:0015279">
    <property type="term" value="F:store-operated calcium channel activity"/>
    <property type="evidence" value="ECO:0007669"/>
    <property type="project" value="TreeGrafter"/>
</dbReference>
<gene>
    <name evidence="12" type="ORF">FBUS_09404</name>
</gene>
<feature type="domain" description="Transient receptor ion channel" evidence="11">
    <location>
        <begin position="56"/>
        <end position="118"/>
    </location>
</feature>
<dbReference type="InterPro" id="IPR002153">
    <property type="entry name" value="TRPC_channel"/>
</dbReference>
<dbReference type="Proteomes" id="UP000728185">
    <property type="component" value="Unassembled WGS sequence"/>
</dbReference>
<keyword evidence="12" id="KW-0675">Receptor</keyword>
<evidence type="ECO:0000256" key="4">
    <source>
        <dbReference type="ARBA" id="ARBA00022737"/>
    </source>
</evidence>
<keyword evidence="5 10" id="KW-1133">Transmembrane helix</keyword>
<feature type="transmembrane region" description="Helical" evidence="10">
    <location>
        <begin position="380"/>
        <end position="402"/>
    </location>
</feature>
<dbReference type="GO" id="GO:0051480">
    <property type="term" value="P:regulation of cytosolic calcium ion concentration"/>
    <property type="evidence" value="ECO:0007669"/>
    <property type="project" value="TreeGrafter"/>
</dbReference>
<dbReference type="Pfam" id="PF08344">
    <property type="entry name" value="TRP_2"/>
    <property type="match status" value="1"/>
</dbReference>
<sequence>MVSLVLTKGYLGKLQSSSFTPDITPIILAAHRDNYVILKMLLDRGDRIPRPHDLRCACHICSQARREDGLQHSKLRINTYRALTSPSFIILTSNDPILTAFEMSAELQQMGELENEFRIEYEELTKKCQEFATDLLAQTRSSVELSVVLNHDTGSSGMGGHVAGLTRFPVGENGIEDQQLSRLKLAIRYEQKNFVAHPHCQQLLASMWYEGLPGFRQKPMAAQMMTMGTLCAMFPLLATCYMLAPQSKLGTMMKKPFIKFLCHSSSYLSFLGLLLLAAVRIEALLMNTMDERMNDRGPLPSLSEAALVIYVIGFVWQEIKKIYTWGIRTYIMDMWHLLDFIMNSMYISTIAMRTVAFVRVRVYNEPRFVSREQWDSFDPILVSECLFAGANIVSTLKLVYVFTISPQLGPLQISLGRMLNDIFKFFCVYVLVIVAFAFGLNQLFWFYANNRARNCKHVHFTLEEGQKDVYDYCITRGTHFTNLFEIAQSLYWSTYGLIDLTSFNLEYPHAFTEFVGKLTFGVYSYIAFIVLLNMLIAMMNSSYEQIVQRVKWVKEREARYTVVMRELTKRYIMQKLRTAESDTVGADDLNEIKGDISAFRHELLDILRANGMCIPEIHKRCEFTLVCSRTVRLNLS</sequence>
<evidence type="ECO:0000256" key="8">
    <source>
        <dbReference type="ARBA" id="ARBA00023136"/>
    </source>
</evidence>
<evidence type="ECO:0000256" key="1">
    <source>
        <dbReference type="ARBA" id="ARBA00004141"/>
    </source>
</evidence>
<dbReference type="NCBIfam" id="TIGR00870">
    <property type="entry name" value="trp"/>
    <property type="match status" value="1"/>
</dbReference>
<evidence type="ECO:0000256" key="9">
    <source>
        <dbReference type="ARBA" id="ARBA00023303"/>
    </source>
</evidence>
<comment type="caution">
    <text evidence="12">The sequence shown here is derived from an EMBL/GenBank/DDBJ whole genome shotgun (WGS) entry which is preliminary data.</text>
</comment>
<proteinExistence type="predicted"/>
<accession>A0A8E0VLU1</accession>
<dbReference type="GO" id="GO:0034703">
    <property type="term" value="C:cation channel complex"/>
    <property type="evidence" value="ECO:0007669"/>
    <property type="project" value="TreeGrafter"/>
</dbReference>
<comment type="subcellular location">
    <subcellularLocation>
        <location evidence="1">Membrane</location>
        <topology evidence="1">Multi-pass membrane protein</topology>
    </subcellularLocation>
</comment>
<dbReference type="InterPro" id="IPR005821">
    <property type="entry name" value="Ion_trans_dom"/>
</dbReference>
<keyword evidence="2" id="KW-0813">Transport</keyword>
<name>A0A8E0VLU1_9TREM</name>
<dbReference type="AlphaFoldDB" id="A0A8E0VLU1"/>
<dbReference type="GO" id="GO:0070679">
    <property type="term" value="F:inositol 1,4,5 trisphosphate binding"/>
    <property type="evidence" value="ECO:0007669"/>
    <property type="project" value="TreeGrafter"/>
</dbReference>
<dbReference type="Pfam" id="PF00520">
    <property type="entry name" value="Ion_trans"/>
    <property type="match status" value="1"/>
</dbReference>
<evidence type="ECO:0000313" key="13">
    <source>
        <dbReference type="Proteomes" id="UP000728185"/>
    </source>
</evidence>
<evidence type="ECO:0000256" key="3">
    <source>
        <dbReference type="ARBA" id="ARBA00022692"/>
    </source>
</evidence>
<organism evidence="12 13">
    <name type="scientific">Fasciolopsis buskii</name>
    <dbReference type="NCBI Taxonomy" id="27845"/>
    <lineage>
        <taxon>Eukaryota</taxon>
        <taxon>Metazoa</taxon>
        <taxon>Spiralia</taxon>
        <taxon>Lophotrochozoa</taxon>
        <taxon>Platyhelminthes</taxon>
        <taxon>Trematoda</taxon>
        <taxon>Digenea</taxon>
        <taxon>Plagiorchiida</taxon>
        <taxon>Echinostomata</taxon>
        <taxon>Echinostomatoidea</taxon>
        <taxon>Fasciolidae</taxon>
        <taxon>Fasciolopsis</taxon>
    </lineage>
</organism>
<dbReference type="EMBL" id="LUCM01003386">
    <property type="protein sequence ID" value="KAA0195884.1"/>
    <property type="molecule type" value="Genomic_DNA"/>
</dbReference>
<feature type="transmembrane region" description="Helical" evidence="10">
    <location>
        <begin position="299"/>
        <end position="316"/>
    </location>
</feature>
<keyword evidence="7" id="KW-0406">Ion transport</keyword>
<feature type="transmembrane region" description="Helical" evidence="10">
    <location>
        <begin position="224"/>
        <end position="244"/>
    </location>
</feature>
<keyword evidence="13" id="KW-1185">Reference proteome</keyword>
<evidence type="ECO:0000256" key="10">
    <source>
        <dbReference type="SAM" id="Phobius"/>
    </source>
</evidence>
<dbReference type="OrthoDB" id="2373987at2759"/>
<evidence type="ECO:0000256" key="5">
    <source>
        <dbReference type="ARBA" id="ARBA00022989"/>
    </source>
</evidence>
<keyword evidence="6" id="KW-0040">ANK repeat</keyword>
<feature type="transmembrane region" description="Helical" evidence="10">
    <location>
        <begin position="422"/>
        <end position="448"/>
    </location>
</feature>
<dbReference type="InterPro" id="IPR013555">
    <property type="entry name" value="TRP_dom"/>
</dbReference>
<evidence type="ECO:0000256" key="6">
    <source>
        <dbReference type="ARBA" id="ARBA00023043"/>
    </source>
</evidence>
<keyword evidence="9" id="KW-0407">Ion channel</keyword>
<dbReference type="PANTHER" id="PTHR10117">
    <property type="entry name" value="TRANSIENT RECEPTOR POTENTIAL CHANNEL"/>
    <property type="match status" value="1"/>
</dbReference>
<feature type="transmembrane region" description="Helical" evidence="10">
    <location>
        <begin position="520"/>
        <end position="539"/>
    </location>
</feature>
<dbReference type="SMART" id="SM01420">
    <property type="entry name" value="TRP_2"/>
    <property type="match status" value="1"/>
</dbReference>